<comment type="caution">
    <text evidence="1">The sequence shown here is derived from an EMBL/GenBank/DDBJ whole genome shotgun (WGS) entry which is preliminary data.</text>
</comment>
<reference evidence="1 2" key="1">
    <citation type="journal article" date="2018" name="Front. Plant Sci.">
        <title>Red Clover (Trifolium pratense) and Zigzag Clover (T. medium) - A Picture of Genomic Similarities and Differences.</title>
        <authorList>
            <person name="Dluhosova J."/>
            <person name="Istvanek J."/>
            <person name="Nedelnik J."/>
            <person name="Repkova J."/>
        </authorList>
    </citation>
    <scope>NUCLEOTIDE SEQUENCE [LARGE SCALE GENOMIC DNA]</scope>
    <source>
        <strain evidence="2">cv. 10/8</strain>
        <tissue evidence="1">Leaf</tissue>
    </source>
</reference>
<accession>A0A392VGK3</accession>
<name>A0A392VGK3_9FABA</name>
<evidence type="ECO:0000313" key="2">
    <source>
        <dbReference type="Proteomes" id="UP000265520"/>
    </source>
</evidence>
<evidence type="ECO:0000313" key="1">
    <source>
        <dbReference type="EMBL" id="MCI85510.1"/>
    </source>
</evidence>
<feature type="non-terminal residue" evidence="1">
    <location>
        <position position="48"/>
    </location>
</feature>
<dbReference type="Proteomes" id="UP000265520">
    <property type="component" value="Unassembled WGS sequence"/>
</dbReference>
<protein>
    <submittedName>
        <fullName evidence="1">Uncharacterized protein</fullName>
    </submittedName>
</protein>
<keyword evidence="2" id="KW-1185">Reference proteome</keyword>
<dbReference type="EMBL" id="LXQA011117196">
    <property type="protein sequence ID" value="MCI85510.1"/>
    <property type="molecule type" value="Genomic_DNA"/>
</dbReference>
<organism evidence="1 2">
    <name type="scientific">Trifolium medium</name>
    <dbReference type="NCBI Taxonomy" id="97028"/>
    <lineage>
        <taxon>Eukaryota</taxon>
        <taxon>Viridiplantae</taxon>
        <taxon>Streptophyta</taxon>
        <taxon>Embryophyta</taxon>
        <taxon>Tracheophyta</taxon>
        <taxon>Spermatophyta</taxon>
        <taxon>Magnoliopsida</taxon>
        <taxon>eudicotyledons</taxon>
        <taxon>Gunneridae</taxon>
        <taxon>Pentapetalae</taxon>
        <taxon>rosids</taxon>
        <taxon>fabids</taxon>
        <taxon>Fabales</taxon>
        <taxon>Fabaceae</taxon>
        <taxon>Papilionoideae</taxon>
        <taxon>50 kb inversion clade</taxon>
        <taxon>NPAAA clade</taxon>
        <taxon>Hologalegina</taxon>
        <taxon>IRL clade</taxon>
        <taxon>Trifolieae</taxon>
        <taxon>Trifolium</taxon>
    </lineage>
</organism>
<dbReference type="AlphaFoldDB" id="A0A392VGK3"/>
<sequence length="48" mass="5332">MDAIFSHVPVAPMISAVFAPIHVRLRGNCFENRMPAFLKSALEKTCSK</sequence>
<proteinExistence type="predicted"/>